<evidence type="ECO:0000313" key="2">
    <source>
        <dbReference type="EMBL" id="KAE9052830.1"/>
    </source>
</evidence>
<feature type="region of interest" description="Disordered" evidence="1">
    <location>
        <begin position="1"/>
        <end position="100"/>
    </location>
</feature>
<evidence type="ECO:0000256" key="1">
    <source>
        <dbReference type="SAM" id="MobiDB-lite"/>
    </source>
</evidence>
<sequence length="188" mass="20862">MQPRVSIRPRANGDGNEPLETGENKESHDEVESNDSQDTGAEVESDQNEDACEEGDLGNESEHGDVASVGDDATSETAGEKGSAETYEDQPNEEDTNADVLREYDDVVVERDLHGAEQESVDESQQIMDIETYRLEEDDVKETIEQTRALVDHVRSFSEQSKRREKSGRDSIAGRREAKRCNGLVTVT</sequence>
<evidence type="ECO:0000313" key="3">
    <source>
        <dbReference type="Proteomes" id="UP000429607"/>
    </source>
</evidence>
<dbReference type="EMBL" id="QXFV01000003">
    <property type="protein sequence ID" value="KAE9052830.1"/>
    <property type="molecule type" value="Genomic_DNA"/>
</dbReference>
<feature type="compositionally biased region" description="Acidic residues" evidence="1">
    <location>
        <begin position="86"/>
        <end position="97"/>
    </location>
</feature>
<proteinExistence type="predicted"/>
<dbReference type="Proteomes" id="UP000429607">
    <property type="component" value="Unassembled WGS sequence"/>
</dbReference>
<feature type="region of interest" description="Disordered" evidence="1">
    <location>
        <begin position="157"/>
        <end position="188"/>
    </location>
</feature>
<reference evidence="2 3" key="1">
    <citation type="submission" date="2018-09" db="EMBL/GenBank/DDBJ databases">
        <title>Genomic investigation of the strawberry pathogen Phytophthora fragariae indicates pathogenicity is determined by transcriptional variation in three key races.</title>
        <authorList>
            <person name="Adams T.M."/>
            <person name="Armitage A.D."/>
            <person name="Sobczyk M.K."/>
            <person name="Bates H.J."/>
            <person name="Dunwell J.M."/>
            <person name="Nellist C.F."/>
            <person name="Harrison R.J."/>
        </authorList>
    </citation>
    <scope>NUCLEOTIDE SEQUENCE [LARGE SCALE GENOMIC DNA]</scope>
    <source>
        <strain evidence="2 3">SCRP249</strain>
    </source>
</reference>
<dbReference type="AlphaFoldDB" id="A0A6A3P3Z6"/>
<accession>A0A6A3P3Z6</accession>
<name>A0A6A3P3Z6_9STRA</name>
<organism evidence="2 3">
    <name type="scientific">Phytophthora rubi</name>
    <dbReference type="NCBI Taxonomy" id="129364"/>
    <lineage>
        <taxon>Eukaryota</taxon>
        <taxon>Sar</taxon>
        <taxon>Stramenopiles</taxon>
        <taxon>Oomycota</taxon>
        <taxon>Peronosporomycetes</taxon>
        <taxon>Peronosporales</taxon>
        <taxon>Peronosporaceae</taxon>
        <taxon>Phytophthora</taxon>
    </lineage>
</organism>
<protein>
    <submittedName>
        <fullName evidence="2">Uncharacterized protein</fullName>
    </submittedName>
</protein>
<feature type="compositionally biased region" description="Basic and acidic residues" evidence="1">
    <location>
        <begin position="157"/>
        <end position="180"/>
    </location>
</feature>
<gene>
    <name evidence="2" type="ORF">PR001_g153</name>
</gene>
<feature type="compositionally biased region" description="Acidic residues" evidence="1">
    <location>
        <begin position="41"/>
        <end position="59"/>
    </location>
</feature>
<comment type="caution">
    <text evidence="2">The sequence shown here is derived from an EMBL/GenBank/DDBJ whole genome shotgun (WGS) entry which is preliminary data.</text>
</comment>
<feature type="compositionally biased region" description="Basic and acidic residues" evidence="1">
    <location>
        <begin position="22"/>
        <end position="31"/>
    </location>
</feature>